<evidence type="ECO:0000313" key="2">
    <source>
        <dbReference type="EMBL" id="AFM14697.1"/>
    </source>
</evidence>
<sequence>MPHSLFERFSLELEDGERPVLKSHACRKSGPLPQICAHAPVNNLQILYTGIQDIEVGLAGETFRGEATGQNCVSVTFRPNLRITLKDGTLLLPQKAGEAALSRVTYFNLHKEDLTTLRFLRTTADRRLFIEAVGQPDLLLQIAAENADSDPNLSAAAYACAINTIAAAQNMSAKDAIAFVSFIKACHHRSDTQAFARALENFRRLDQTGVGALELAFLLRDQRADKKLIEAIITESSARLLQRKPRDASLRLLATLEFIIENDMPTPQPSKLLWQTYLAASAERAVSVLRRVFLKARELNADRDTLEMIYKTWRGFAESDRRSGIKRLPTVRQLPGNSNAADLPVKEALDERGGDAG</sequence>
<feature type="region of interest" description="Disordered" evidence="1">
    <location>
        <begin position="332"/>
        <end position="357"/>
    </location>
</feature>
<evidence type="ECO:0000256" key="1">
    <source>
        <dbReference type="SAM" id="MobiDB-lite"/>
    </source>
</evidence>
<organism evidence="2 3">
    <name type="scientific">Turneriella parva (strain ATCC BAA-1111 / DSM 21527 / NCTC 11395 / H)</name>
    <name type="common">Leptospira parva</name>
    <dbReference type="NCBI Taxonomy" id="869212"/>
    <lineage>
        <taxon>Bacteria</taxon>
        <taxon>Pseudomonadati</taxon>
        <taxon>Spirochaetota</taxon>
        <taxon>Spirochaetia</taxon>
        <taxon>Leptospirales</taxon>
        <taxon>Leptospiraceae</taxon>
        <taxon>Turneriella</taxon>
    </lineage>
</organism>
<protein>
    <submittedName>
        <fullName evidence="2">Uncharacterized protein</fullName>
    </submittedName>
</protein>
<accession>I4BBP0</accession>
<evidence type="ECO:0000313" key="3">
    <source>
        <dbReference type="Proteomes" id="UP000006048"/>
    </source>
</evidence>
<dbReference type="RefSeq" id="WP_014805173.1">
    <property type="nucleotide sequence ID" value="NC_018020.1"/>
</dbReference>
<dbReference type="EMBL" id="CP002959">
    <property type="protein sequence ID" value="AFM14697.1"/>
    <property type="molecule type" value="Genomic_DNA"/>
</dbReference>
<proteinExistence type="predicted"/>
<keyword evidence="3" id="KW-1185">Reference proteome</keyword>
<dbReference type="AlphaFoldDB" id="I4BBP0"/>
<feature type="compositionally biased region" description="Basic and acidic residues" evidence="1">
    <location>
        <begin position="344"/>
        <end position="357"/>
    </location>
</feature>
<gene>
    <name evidence="2" type="ordered locus">Turpa_4063</name>
</gene>
<dbReference type="KEGG" id="tpx:Turpa_4063"/>
<name>I4BBP0_TURPD</name>
<dbReference type="HOGENOM" id="CLU_776009_0_0_12"/>
<reference evidence="2 3" key="1">
    <citation type="submission" date="2012-06" db="EMBL/GenBank/DDBJ databases">
        <title>The complete chromosome of genome of Turneriella parva DSM 21527.</title>
        <authorList>
            <consortium name="US DOE Joint Genome Institute (JGI-PGF)"/>
            <person name="Lucas S."/>
            <person name="Han J."/>
            <person name="Lapidus A."/>
            <person name="Bruce D."/>
            <person name="Goodwin L."/>
            <person name="Pitluck S."/>
            <person name="Peters L."/>
            <person name="Kyrpides N."/>
            <person name="Mavromatis K."/>
            <person name="Ivanova N."/>
            <person name="Mikhailova N."/>
            <person name="Chertkov O."/>
            <person name="Detter J.C."/>
            <person name="Tapia R."/>
            <person name="Han C."/>
            <person name="Land M."/>
            <person name="Hauser L."/>
            <person name="Markowitz V."/>
            <person name="Cheng J.-F."/>
            <person name="Hugenholtz P."/>
            <person name="Woyke T."/>
            <person name="Wu D."/>
            <person name="Gronow S."/>
            <person name="Wellnitz S."/>
            <person name="Brambilla E."/>
            <person name="Klenk H.-P."/>
            <person name="Eisen J.A."/>
        </authorList>
    </citation>
    <scope>NUCLEOTIDE SEQUENCE [LARGE SCALE GENOMIC DNA]</scope>
    <source>
        <strain evidence="3">ATCC BAA-1111 / DSM 21527 / NCTC 11395 / H</strain>
    </source>
</reference>
<dbReference type="Proteomes" id="UP000006048">
    <property type="component" value="Chromosome"/>
</dbReference>